<dbReference type="PANTHER" id="PTHR43818">
    <property type="entry name" value="BCDNA.GH03377"/>
    <property type="match status" value="1"/>
</dbReference>
<keyword evidence="1" id="KW-0560">Oxidoreductase</keyword>
<accession>A0A845ENC5</accession>
<dbReference type="GO" id="GO:0016491">
    <property type="term" value="F:oxidoreductase activity"/>
    <property type="evidence" value="ECO:0007669"/>
    <property type="project" value="UniProtKB-KW"/>
</dbReference>
<dbReference type="RefSeq" id="WP_160917816.1">
    <property type="nucleotide sequence ID" value="NZ_WMEY01000001.1"/>
</dbReference>
<feature type="domain" description="GFO/IDH/MocA-like oxidoreductase" evidence="3">
    <location>
        <begin position="133"/>
        <end position="256"/>
    </location>
</feature>
<evidence type="ECO:0000313" key="5">
    <source>
        <dbReference type="Proteomes" id="UP000447833"/>
    </source>
</evidence>
<dbReference type="Pfam" id="PF22725">
    <property type="entry name" value="GFO_IDH_MocA_C3"/>
    <property type="match status" value="1"/>
</dbReference>
<feature type="domain" description="Gfo/Idh/MocA-like oxidoreductase N-terminal" evidence="2">
    <location>
        <begin position="4"/>
        <end position="124"/>
    </location>
</feature>
<dbReference type="Gene3D" id="3.40.50.720">
    <property type="entry name" value="NAD(P)-binding Rossmann-like Domain"/>
    <property type="match status" value="1"/>
</dbReference>
<dbReference type="Gene3D" id="3.30.360.10">
    <property type="entry name" value="Dihydrodipicolinate Reductase, domain 2"/>
    <property type="match status" value="1"/>
</dbReference>
<organism evidence="4 5">
    <name type="scientific">Guptibacillus hwajinpoensis</name>
    <dbReference type="NCBI Taxonomy" id="208199"/>
    <lineage>
        <taxon>Bacteria</taxon>
        <taxon>Bacillati</taxon>
        <taxon>Bacillota</taxon>
        <taxon>Bacilli</taxon>
        <taxon>Bacillales</taxon>
        <taxon>Guptibacillaceae</taxon>
        <taxon>Guptibacillus</taxon>
    </lineage>
</organism>
<dbReference type="InterPro" id="IPR000683">
    <property type="entry name" value="Gfo/Idh/MocA-like_OxRdtase_N"/>
</dbReference>
<reference evidence="4 5" key="1">
    <citation type="submission" date="2019-11" db="EMBL/GenBank/DDBJ databases">
        <title>Genome sequences of 17 halophilic strains isolated from different environments.</title>
        <authorList>
            <person name="Furrow R.E."/>
        </authorList>
    </citation>
    <scope>NUCLEOTIDE SEQUENCE [LARGE SCALE GENOMIC DNA]</scope>
    <source>
        <strain evidence="4 5">22506_14_FS</strain>
    </source>
</reference>
<evidence type="ECO:0000256" key="1">
    <source>
        <dbReference type="ARBA" id="ARBA00023002"/>
    </source>
</evidence>
<name>A0A845ENC5_9BACL</name>
<dbReference type="EMBL" id="WMEY01000001">
    <property type="protein sequence ID" value="MYL61881.1"/>
    <property type="molecule type" value="Genomic_DNA"/>
</dbReference>
<dbReference type="PANTHER" id="PTHR43818:SF11">
    <property type="entry name" value="BCDNA.GH03377"/>
    <property type="match status" value="1"/>
</dbReference>
<gene>
    <name evidence="4" type="ORF">GLW07_00790</name>
</gene>
<proteinExistence type="predicted"/>
<evidence type="ECO:0000259" key="2">
    <source>
        <dbReference type="Pfam" id="PF01408"/>
    </source>
</evidence>
<dbReference type="InterPro" id="IPR050463">
    <property type="entry name" value="Gfo/Idh/MocA_oxidrdct_glycsds"/>
</dbReference>
<evidence type="ECO:0000313" key="4">
    <source>
        <dbReference type="EMBL" id="MYL61881.1"/>
    </source>
</evidence>
<dbReference type="AlphaFoldDB" id="A0A845ENC5"/>
<dbReference type="InterPro" id="IPR055170">
    <property type="entry name" value="GFO_IDH_MocA-like_dom"/>
</dbReference>
<sequence length="331" mass="37090">MKTIRWGIIGCGNVTEKKSGPGFQKAEYSELVAVMRRDAELAQDYARRHEVPKWYTSAEQLIQDDEVDAVYIATPPSTHKKYTLLAAQAGKPVYVEKPMALNTSECQEMIDACRSNDVPLFVAFYRRAMPALLKVKELLENDAIGDVRFVRTVHHKKASEQELQGDLPWRVKPEISGGGHFFDLASHTLDFLDYLFGPIEQADGFASNQGGIYEAEDIVSGTYVFQSGVHGTGQWCFQSYKNEDLNEIVGDKGSIVYSTLQERPIILKTESGEREIEVVYPEHVQQPLIQTIVNELNGIGQSPSTANTAIRTSRVMDQLVANYHQEKKSLS</sequence>
<protein>
    <submittedName>
        <fullName evidence="4">Gfo/Idh/MocA family oxidoreductase</fullName>
    </submittedName>
</protein>
<comment type="caution">
    <text evidence="4">The sequence shown here is derived from an EMBL/GenBank/DDBJ whole genome shotgun (WGS) entry which is preliminary data.</text>
</comment>
<evidence type="ECO:0000259" key="3">
    <source>
        <dbReference type="Pfam" id="PF22725"/>
    </source>
</evidence>
<dbReference type="SUPFAM" id="SSF51735">
    <property type="entry name" value="NAD(P)-binding Rossmann-fold domains"/>
    <property type="match status" value="1"/>
</dbReference>
<dbReference type="SUPFAM" id="SSF55347">
    <property type="entry name" value="Glyceraldehyde-3-phosphate dehydrogenase-like, C-terminal domain"/>
    <property type="match status" value="1"/>
</dbReference>
<dbReference type="Proteomes" id="UP000447833">
    <property type="component" value="Unassembled WGS sequence"/>
</dbReference>
<dbReference type="InterPro" id="IPR036291">
    <property type="entry name" value="NAD(P)-bd_dom_sf"/>
</dbReference>
<dbReference type="Pfam" id="PF01408">
    <property type="entry name" value="GFO_IDH_MocA"/>
    <property type="match status" value="1"/>
</dbReference>
<dbReference type="GO" id="GO:0000166">
    <property type="term" value="F:nucleotide binding"/>
    <property type="evidence" value="ECO:0007669"/>
    <property type="project" value="InterPro"/>
</dbReference>